<feature type="compositionally biased region" description="Low complexity" evidence="1">
    <location>
        <begin position="53"/>
        <end position="64"/>
    </location>
</feature>
<feature type="region of interest" description="Disordered" evidence="1">
    <location>
        <begin position="373"/>
        <end position="392"/>
    </location>
</feature>
<dbReference type="RefSeq" id="XP_041167200.1">
    <property type="nucleotide sequence ID" value="XM_041299301.1"/>
</dbReference>
<feature type="region of interest" description="Disordered" evidence="1">
    <location>
        <begin position="103"/>
        <end position="148"/>
    </location>
</feature>
<name>A0A9P7DZA8_9AGAM</name>
<feature type="compositionally biased region" description="Basic and acidic residues" evidence="1">
    <location>
        <begin position="591"/>
        <end position="602"/>
    </location>
</feature>
<reference evidence="2" key="1">
    <citation type="journal article" date="2020" name="New Phytol.">
        <title>Comparative genomics reveals dynamic genome evolution in host specialist ectomycorrhizal fungi.</title>
        <authorList>
            <person name="Lofgren L.A."/>
            <person name="Nguyen N.H."/>
            <person name="Vilgalys R."/>
            <person name="Ruytinx J."/>
            <person name="Liao H.L."/>
            <person name="Branco S."/>
            <person name="Kuo A."/>
            <person name="LaButti K."/>
            <person name="Lipzen A."/>
            <person name="Andreopoulos W."/>
            <person name="Pangilinan J."/>
            <person name="Riley R."/>
            <person name="Hundley H."/>
            <person name="Na H."/>
            <person name="Barry K."/>
            <person name="Grigoriev I.V."/>
            <person name="Stajich J.E."/>
            <person name="Kennedy P.G."/>
        </authorList>
    </citation>
    <scope>NUCLEOTIDE SEQUENCE</scope>
    <source>
        <strain evidence="2">S12</strain>
    </source>
</reference>
<comment type="caution">
    <text evidence="2">The sequence shown here is derived from an EMBL/GenBank/DDBJ whole genome shotgun (WGS) entry which is preliminary data.</text>
</comment>
<gene>
    <name evidence="2" type="ORF">HD556DRAFT_1282422</name>
</gene>
<sequence>MRRMSSVFFARRADKPDAPSSNNIDPPPQEATKRKTRMFNSLSRKAVPTQLVTSGSSSSTSSGSAELRTPDDEELPRIRMPSQKGSWKSWLGAKNLDRVEGDTKSAWLPPFPTTGIVLRPPPKPTSNETDDASSESESEADHLQDPPIQNFSQSITQARKSMRVIILNSSADSDRPSCPPLLDIPHNTPFPRSCLRVGHVRCRDTLESKMHKARLLSRLESLSPAEERCLAPLGSRSAALKEAPAYNPDVDTWPKAQFLRTNSEGLGNWVARPCYEDRVLVWTCQEPSGEIVTSGICGSQLGVAALELSEPLQILAGLLSDIDDGFDLSAEPQPKPFLPTSGPAAVALPSTEKPTLSVAVADFEFSPLTLAVDSPDESKKETSNLNAAEPTPRPVVKRGVRFAEDGKDDQIPLGYVLRIKKRREEKARFLREEREKRELEAGRRVQDVRRVREEEHRLREEERRLWEARMREQEEEHKARELHKKKIEEERRHQNYASELQASRTRREASRAGHISSSSSLVRDIERDRSASRGAHPSGLLSTRQRTTDLKVSSSNLSPGDGSPASSMPATPGSQHSFSGPPSVYSTHTTSSEDARGRDGRHIGKRTSVAFDPSKQYSLPLSNPRASLLPYNPWGNMPVSPFAVQPIPPLPVSPMMAMPFYSLDPLLPPSPAFMMNQFGMMHQFGPQPQPQPYPSHGQIPSSPRQNSFSTHSVEGVHHNSRGHFPNHQRRASDDTRGHPSSSNATADRKYGSQTDLRDKRFSQAAHSSHSSGLHRSHQPPALVHAHTAPGRPVSTPQTRSTPSRHQSVYP</sequence>
<feature type="compositionally biased region" description="Polar residues" evidence="1">
    <location>
        <begin position="540"/>
        <end position="590"/>
    </location>
</feature>
<feature type="region of interest" description="Disordered" evidence="1">
    <location>
        <begin position="1"/>
        <end position="87"/>
    </location>
</feature>
<feature type="region of interest" description="Disordered" evidence="1">
    <location>
        <begin position="681"/>
        <end position="810"/>
    </location>
</feature>
<evidence type="ECO:0000313" key="3">
    <source>
        <dbReference type="Proteomes" id="UP000719766"/>
    </source>
</evidence>
<evidence type="ECO:0000313" key="2">
    <source>
        <dbReference type="EMBL" id="KAG1806729.1"/>
    </source>
</evidence>
<dbReference type="GeneID" id="64593065"/>
<feature type="compositionally biased region" description="Basic and acidic residues" evidence="1">
    <location>
        <begin position="746"/>
        <end position="761"/>
    </location>
</feature>
<dbReference type="Proteomes" id="UP000719766">
    <property type="component" value="Unassembled WGS sequence"/>
</dbReference>
<feature type="compositionally biased region" description="Polar residues" evidence="1">
    <location>
        <begin position="698"/>
        <end position="712"/>
    </location>
</feature>
<proteinExistence type="predicted"/>
<feature type="compositionally biased region" description="Basic residues" evidence="1">
    <location>
        <begin position="718"/>
        <end position="729"/>
    </location>
</feature>
<dbReference type="EMBL" id="JABBWE010000002">
    <property type="protein sequence ID" value="KAG1806729.1"/>
    <property type="molecule type" value="Genomic_DNA"/>
</dbReference>
<feature type="compositionally biased region" description="Acidic residues" evidence="1">
    <location>
        <begin position="128"/>
        <end position="138"/>
    </location>
</feature>
<dbReference type="AlphaFoldDB" id="A0A9P7DZA8"/>
<organism evidence="2 3">
    <name type="scientific">Suillus plorans</name>
    <dbReference type="NCBI Taxonomy" id="116603"/>
    <lineage>
        <taxon>Eukaryota</taxon>
        <taxon>Fungi</taxon>
        <taxon>Dikarya</taxon>
        <taxon>Basidiomycota</taxon>
        <taxon>Agaricomycotina</taxon>
        <taxon>Agaricomycetes</taxon>
        <taxon>Agaricomycetidae</taxon>
        <taxon>Boletales</taxon>
        <taxon>Suillineae</taxon>
        <taxon>Suillaceae</taxon>
        <taxon>Suillus</taxon>
    </lineage>
</organism>
<feature type="region of interest" description="Disordered" evidence="1">
    <location>
        <begin position="471"/>
        <end position="617"/>
    </location>
</feature>
<evidence type="ECO:0000256" key="1">
    <source>
        <dbReference type="SAM" id="MobiDB-lite"/>
    </source>
</evidence>
<feature type="compositionally biased region" description="Polar residues" evidence="1">
    <location>
        <begin position="794"/>
        <end position="810"/>
    </location>
</feature>
<keyword evidence="3" id="KW-1185">Reference proteome</keyword>
<dbReference type="OrthoDB" id="3268641at2759"/>
<protein>
    <submittedName>
        <fullName evidence="2">Uncharacterized protein</fullName>
    </submittedName>
</protein>
<accession>A0A9P7DZA8</accession>